<reference evidence="8" key="1">
    <citation type="journal article" date="2019" name="Int. J. Syst. Evol. Microbiol.">
        <title>The Global Catalogue of Microorganisms (GCM) 10K type strain sequencing project: providing services to taxonomists for standard genome sequencing and annotation.</title>
        <authorList>
            <consortium name="The Broad Institute Genomics Platform"/>
            <consortium name="The Broad Institute Genome Sequencing Center for Infectious Disease"/>
            <person name="Wu L."/>
            <person name="Ma J."/>
        </authorList>
    </citation>
    <scope>NUCLEOTIDE SEQUENCE [LARGE SCALE GENOMIC DNA]</scope>
    <source>
        <strain evidence="8">KCTC 12861</strain>
    </source>
</reference>
<evidence type="ECO:0000313" key="8">
    <source>
        <dbReference type="Proteomes" id="UP000637980"/>
    </source>
</evidence>
<comment type="caution">
    <text evidence="7">The sequence shown here is derived from an EMBL/GenBank/DDBJ whole genome shotgun (WGS) entry which is preliminary data.</text>
</comment>
<dbReference type="Pfam" id="PF00535">
    <property type="entry name" value="Glycos_transf_2"/>
    <property type="match status" value="1"/>
</dbReference>
<keyword evidence="8" id="KW-1185">Reference proteome</keyword>
<protein>
    <recommendedName>
        <fullName evidence="6">Glycosyltransferase 2-like domain-containing protein</fullName>
    </recommendedName>
</protein>
<dbReference type="InterPro" id="IPR001173">
    <property type="entry name" value="Glyco_trans_2-like"/>
</dbReference>
<dbReference type="Proteomes" id="UP000637980">
    <property type="component" value="Unassembled WGS sequence"/>
</dbReference>
<evidence type="ECO:0000256" key="2">
    <source>
        <dbReference type="ARBA" id="ARBA00022475"/>
    </source>
</evidence>
<organism evidence="7 8">
    <name type="scientific">Pseudovibrio japonicus</name>
    <dbReference type="NCBI Taxonomy" id="366534"/>
    <lineage>
        <taxon>Bacteria</taxon>
        <taxon>Pseudomonadati</taxon>
        <taxon>Pseudomonadota</taxon>
        <taxon>Alphaproteobacteria</taxon>
        <taxon>Hyphomicrobiales</taxon>
        <taxon>Stappiaceae</taxon>
        <taxon>Pseudovibrio</taxon>
    </lineage>
</organism>
<dbReference type="RefSeq" id="WP_189435360.1">
    <property type="nucleotide sequence ID" value="NZ_BMXE01000001.1"/>
</dbReference>
<evidence type="ECO:0000256" key="5">
    <source>
        <dbReference type="ARBA" id="ARBA00023136"/>
    </source>
</evidence>
<dbReference type="PANTHER" id="PTHR43646">
    <property type="entry name" value="GLYCOSYLTRANSFERASE"/>
    <property type="match status" value="1"/>
</dbReference>
<dbReference type="InterPro" id="IPR029044">
    <property type="entry name" value="Nucleotide-diphossugar_trans"/>
</dbReference>
<evidence type="ECO:0000259" key="6">
    <source>
        <dbReference type="Pfam" id="PF00535"/>
    </source>
</evidence>
<feature type="domain" description="Glycosyltransferase 2-like" evidence="6">
    <location>
        <begin position="3"/>
        <end position="106"/>
    </location>
</feature>
<keyword evidence="4" id="KW-0808">Transferase</keyword>
<keyword evidence="2" id="KW-1003">Cell membrane</keyword>
<dbReference type="SUPFAM" id="SSF53448">
    <property type="entry name" value="Nucleotide-diphospho-sugar transferases"/>
    <property type="match status" value="1"/>
</dbReference>
<accession>A0ABQ3E3X6</accession>
<evidence type="ECO:0000256" key="3">
    <source>
        <dbReference type="ARBA" id="ARBA00022676"/>
    </source>
</evidence>
<keyword evidence="3" id="KW-0328">Glycosyltransferase</keyword>
<evidence type="ECO:0000256" key="4">
    <source>
        <dbReference type="ARBA" id="ARBA00022679"/>
    </source>
</evidence>
<proteinExistence type="predicted"/>
<evidence type="ECO:0000313" key="7">
    <source>
        <dbReference type="EMBL" id="GHB21632.1"/>
    </source>
</evidence>
<evidence type="ECO:0000256" key="1">
    <source>
        <dbReference type="ARBA" id="ARBA00004236"/>
    </source>
</evidence>
<sequence length="197" mass="21295">MISALIPAHNSEQLLVLTLSALVPASAEGILKEVIIADEGSTDGTSVVADACGAHFVTNAANSGSVLTEGAQQCTRANWILLIQPGAILQVGWQAEAAAFIERAERTNSASNLIGVYRSRTEEFGPSAQIKERLANAKNRLLKSSCYQLPLLMQKQHLQQALLSAPNANRRQQLKKVLSASRIHWLNGTVVFQNPMR</sequence>
<dbReference type="EMBL" id="BMXE01000001">
    <property type="protein sequence ID" value="GHB21632.1"/>
    <property type="molecule type" value="Genomic_DNA"/>
</dbReference>
<keyword evidence="5" id="KW-0472">Membrane</keyword>
<dbReference type="Gene3D" id="3.90.550.10">
    <property type="entry name" value="Spore Coat Polysaccharide Biosynthesis Protein SpsA, Chain A"/>
    <property type="match status" value="1"/>
</dbReference>
<comment type="subcellular location">
    <subcellularLocation>
        <location evidence="1">Cell membrane</location>
    </subcellularLocation>
</comment>
<name>A0ABQ3E3X6_9HYPH</name>
<gene>
    <name evidence="7" type="ORF">GCM10007094_07150</name>
</gene>
<dbReference type="PANTHER" id="PTHR43646:SF2">
    <property type="entry name" value="GLYCOSYLTRANSFERASE 2-LIKE DOMAIN-CONTAINING PROTEIN"/>
    <property type="match status" value="1"/>
</dbReference>